<dbReference type="Proteomes" id="UP000178603">
    <property type="component" value="Unassembled WGS sequence"/>
</dbReference>
<organism evidence="4 5">
    <name type="scientific">Candidatus Woesebacteria bacterium RIFCSPHIGHO2_12_FULL_41_24</name>
    <dbReference type="NCBI Taxonomy" id="1802510"/>
    <lineage>
        <taxon>Bacteria</taxon>
        <taxon>Candidatus Woeseibacteriota</taxon>
    </lineage>
</organism>
<evidence type="ECO:0000256" key="1">
    <source>
        <dbReference type="ARBA" id="ARBA00004613"/>
    </source>
</evidence>
<keyword evidence="2" id="KW-0964">Secreted</keyword>
<dbReference type="Pfam" id="PF00353">
    <property type="entry name" value="HemolysinCabind"/>
    <property type="match status" value="3"/>
</dbReference>
<dbReference type="GO" id="GO:0005509">
    <property type="term" value="F:calcium ion binding"/>
    <property type="evidence" value="ECO:0007669"/>
    <property type="project" value="InterPro"/>
</dbReference>
<feature type="chain" id="PRO_5009534953" description="Calcium-binding protein" evidence="3">
    <location>
        <begin position="26"/>
        <end position="331"/>
    </location>
</feature>
<dbReference type="PANTHER" id="PTHR38340">
    <property type="entry name" value="S-LAYER PROTEIN"/>
    <property type="match status" value="1"/>
</dbReference>
<dbReference type="InterPro" id="IPR001343">
    <property type="entry name" value="Hemolysn_Ca-bd"/>
</dbReference>
<proteinExistence type="predicted"/>
<dbReference type="InterPro" id="IPR050557">
    <property type="entry name" value="RTX_toxin/Mannuronan_C5-epim"/>
</dbReference>
<feature type="signal peptide" evidence="3">
    <location>
        <begin position="1"/>
        <end position="25"/>
    </location>
</feature>
<accession>A0A1F8AUE5</accession>
<reference evidence="4 5" key="1">
    <citation type="journal article" date="2016" name="Nat. Commun.">
        <title>Thousands of microbial genomes shed light on interconnected biogeochemical processes in an aquifer system.</title>
        <authorList>
            <person name="Anantharaman K."/>
            <person name="Brown C.T."/>
            <person name="Hug L.A."/>
            <person name="Sharon I."/>
            <person name="Castelle C.J."/>
            <person name="Probst A.J."/>
            <person name="Thomas B.C."/>
            <person name="Singh A."/>
            <person name="Wilkins M.J."/>
            <person name="Karaoz U."/>
            <person name="Brodie E.L."/>
            <person name="Williams K.H."/>
            <person name="Hubbard S.S."/>
            <person name="Banfield J.F."/>
        </authorList>
    </citation>
    <scope>NUCLEOTIDE SEQUENCE [LARGE SCALE GENOMIC DNA]</scope>
</reference>
<dbReference type="AlphaFoldDB" id="A0A1F8AUE5"/>
<gene>
    <name evidence="4" type="ORF">A3E44_03685</name>
</gene>
<dbReference type="InterPro" id="IPR018511">
    <property type="entry name" value="Hemolysin-typ_Ca-bd_CS"/>
</dbReference>
<evidence type="ECO:0000256" key="3">
    <source>
        <dbReference type="SAM" id="SignalP"/>
    </source>
</evidence>
<dbReference type="Gene3D" id="2.150.10.10">
    <property type="entry name" value="Serralysin-like metalloprotease, C-terminal"/>
    <property type="match status" value="2"/>
</dbReference>
<dbReference type="PRINTS" id="PR00313">
    <property type="entry name" value="CABNDNGRPT"/>
</dbReference>
<keyword evidence="3" id="KW-0732">Signal</keyword>
<dbReference type="EMBL" id="MGGW01000004">
    <property type="protein sequence ID" value="OGM55357.1"/>
    <property type="molecule type" value="Genomic_DNA"/>
</dbReference>
<dbReference type="SUPFAM" id="SSF51120">
    <property type="entry name" value="beta-Roll"/>
    <property type="match status" value="1"/>
</dbReference>
<evidence type="ECO:0008006" key="6">
    <source>
        <dbReference type="Google" id="ProtNLM"/>
    </source>
</evidence>
<evidence type="ECO:0000313" key="4">
    <source>
        <dbReference type="EMBL" id="OGM55357.1"/>
    </source>
</evidence>
<sequence>MKKINFKLISTLVGVVIVAALAGYAAREQPTTTRAFGNLVVTFESDPLFDFDDFKPGDCTQKSITVTNNRDEEVRVATKSANEASVGDFDLATQLDFVISENGVALYGDASSTGPKTLEDFYTDSDIIDGIMLTDVAGGGAQTVYKIRICFDINSGNDYQETKTVFDLVFGEILVPVKLPPECRHLEGIVTEKIEGTEGNDNIHGTIASELITGLGGNDRIDPSSGHDCIVAGEGNDHVDSSTGNEVILGGAGNDKLQGGTGNDIIYGGEGNDNIDLGSGSDTAYGEAGNDHITGGSGDDYLDGGSDTDSLFGGSGTDTCVSGENLNSCEI</sequence>
<comment type="caution">
    <text evidence="4">The sequence shown here is derived from an EMBL/GenBank/DDBJ whole genome shotgun (WGS) entry which is preliminary data.</text>
</comment>
<dbReference type="PROSITE" id="PS00330">
    <property type="entry name" value="HEMOLYSIN_CALCIUM"/>
    <property type="match status" value="1"/>
</dbReference>
<name>A0A1F8AUE5_9BACT</name>
<dbReference type="InterPro" id="IPR011049">
    <property type="entry name" value="Serralysin-like_metalloprot_C"/>
</dbReference>
<protein>
    <recommendedName>
        <fullName evidence="6">Calcium-binding protein</fullName>
    </recommendedName>
</protein>
<dbReference type="GO" id="GO:0005576">
    <property type="term" value="C:extracellular region"/>
    <property type="evidence" value="ECO:0007669"/>
    <property type="project" value="UniProtKB-SubCell"/>
</dbReference>
<evidence type="ECO:0000256" key="2">
    <source>
        <dbReference type="ARBA" id="ARBA00022525"/>
    </source>
</evidence>
<evidence type="ECO:0000313" key="5">
    <source>
        <dbReference type="Proteomes" id="UP000178603"/>
    </source>
</evidence>
<dbReference type="PANTHER" id="PTHR38340:SF1">
    <property type="entry name" value="S-LAYER PROTEIN"/>
    <property type="match status" value="1"/>
</dbReference>
<comment type="subcellular location">
    <subcellularLocation>
        <location evidence="1">Secreted</location>
    </subcellularLocation>
</comment>